<dbReference type="EMBL" id="JAABOP010000001">
    <property type="protein sequence ID" value="NER10418.1"/>
    <property type="molecule type" value="Genomic_DNA"/>
</dbReference>
<reference evidence="1 2" key="1">
    <citation type="submission" date="2020-01" db="EMBL/GenBank/DDBJ databases">
        <title>Muriicola jejuensis KCTC 22299.</title>
        <authorList>
            <person name="Wang G."/>
        </authorList>
    </citation>
    <scope>NUCLEOTIDE SEQUENCE [LARGE SCALE GENOMIC DNA]</scope>
    <source>
        <strain evidence="1 2">KCTC 22299</strain>
    </source>
</reference>
<dbReference type="Gene3D" id="3.40.50.300">
    <property type="entry name" value="P-loop containing nucleotide triphosphate hydrolases"/>
    <property type="match status" value="1"/>
</dbReference>
<dbReference type="AlphaFoldDB" id="A0A6P0UFA0"/>
<accession>A0A6P0UFA0</accession>
<dbReference type="SUPFAM" id="SSF52540">
    <property type="entry name" value="P-loop containing nucleoside triphosphate hydrolases"/>
    <property type="match status" value="1"/>
</dbReference>
<protein>
    <recommendedName>
        <fullName evidence="3">Adenylate kinase</fullName>
    </recommendedName>
</protein>
<evidence type="ECO:0000313" key="2">
    <source>
        <dbReference type="Proteomes" id="UP000468443"/>
    </source>
</evidence>
<gene>
    <name evidence="1" type="ORF">GWK09_07810</name>
</gene>
<sequence>MIYIISGTSRSGKSILAQKFMQKQGIPYLSIDWLVMGFTNGIPEYGIHDKLWPDEIAERLWDYLKAMLESIIWSESDIVIEGEAVLPELIIDFLKKYPSLIRVCFLGYAHVSVQQKVKEVYEYHRDKKDWLTKEPEQYVEDHIRNMVEYSKRIEKTCGQYGLRYFDTSKKFTKALDQAMEYLLKEK</sequence>
<comment type="caution">
    <text evidence="1">The sequence shown here is derived from an EMBL/GenBank/DDBJ whole genome shotgun (WGS) entry which is preliminary data.</text>
</comment>
<dbReference type="Proteomes" id="UP000468443">
    <property type="component" value="Unassembled WGS sequence"/>
</dbReference>
<organism evidence="1 2">
    <name type="scientific">Muriicola jejuensis</name>
    <dbReference type="NCBI Taxonomy" id="504488"/>
    <lineage>
        <taxon>Bacteria</taxon>
        <taxon>Pseudomonadati</taxon>
        <taxon>Bacteroidota</taxon>
        <taxon>Flavobacteriia</taxon>
        <taxon>Flavobacteriales</taxon>
        <taxon>Flavobacteriaceae</taxon>
        <taxon>Muriicola</taxon>
    </lineage>
</organism>
<dbReference type="RefSeq" id="WP_163692424.1">
    <property type="nucleotide sequence ID" value="NZ_FXTW01000001.1"/>
</dbReference>
<evidence type="ECO:0008006" key="3">
    <source>
        <dbReference type="Google" id="ProtNLM"/>
    </source>
</evidence>
<proteinExistence type="predicted"/>
<name>A0A6P0UFA0_9FLAO</name>
<dbReference type="InterPro" id="IPR027417">
    <property type="entry name" value="P-loop_NTPase"/>
</dbReference>
<evidence type="ECO:0000313" key="1">
    <source>
        <dbReference type="EMBL" id="NER10418.1"/>
    </source>
</evidence>
<keyword evidence="2" id="KW-1185">Reference proteome</keyword>